<dbReference type="EMBL" id="BAABAB010000006">
    <property type="protein sequence ID" value="GAA3610335.1"/>
    <property type="molecule type" value="Genomic_DNA"/>
</dbReference>
<feature type="domain" description="SIS" evidence="2">
    <location>
        <begin position="31"/>
        <end position="166"/>
    </location>
</feature>
<evidence type="ECO:0000313" key="4">
    <source>
        <dbReference type="Proteomes" id="UP001501490"/>
    </source>
</evidence>
<evidence type="ECO:0000313" key="3">
    <source>
        <dbReference type="EMBL" id="GAA3610335.1"/>
    </source>
</evidence>
<keyword evidence="4" id="KW-1185">Reference proteome</keyword>
<reference evidence="4" key="1">
    <citation type="journal article" date="2019" name="Int. J. Syst. Evol. Microbiol.">
        <title>The Global Catalogue of Microorganisms (GCM) 10K type strain sequencing project: providing services to taxonomists for standard genome sequencing and annotation.</title>
        <authorList>
            <consortium name="The Broad Institute Genomics Platform"/>
            <consortium name="The Broad Institute Genome Sequencing Center for Infectious Disease"/>
            <person name="Wu L."/>
            <person name="Ma J."/>
        </authorList>
    </citation>
    <scope>NUCLEOTIDE SEQUENCE [LARGE SCALE GENOMIC DNA]</scope>
    <source>
        <strain evidence="4">JCM 16929</strain>
    </source>
</reference>
<organism evidence="3 4">
    <name type="scientific">Microlunatus ginsengisoli</name>
    <dbReference type="NCBI Taxonomy" id="363863"/>
    <lineage>
        <taxon>Bacteria</taxon>
        <taxon>Bacillati</taxon>
        <taxon>Actinomycetota</taxon>
        <taxon>Actinomycetes</taxon>
        <taxon>Propionibacteriales</taxon>
        <taxon>Propionibacteriaceae</taxon>
        <taxon>Microlunatus</taxon>
    </lineage>
</organism>
<sequence length="297" mass="31359">MPPVTTPYVSAEIASQPDCWRRAAALAGGPIEGLPQDGERVAFVGCGTSWFVGQALAGLRESAGRGETDAFTASEMPDRRYDRVVALTRSGTTTEVVELLDRLRNRVPTTVVLGDLSTPAAGAADTVIDLSFADERSVVQTRFATSTLALFRAAWGEDVLALADEADRVLAADLPAAAIDVDQLTFLGHGWTVGIANEAALKFRESSSSWAEAYPAFDYRHGPIAIAQPGRAVWMFGPAPDGLAGDVAATGAGFIDQGLDAQVDLVLAQRVAVRRAVDLGLDPDRPRSLTRSVILPG</sequence>
<dbReference type="CDD" id="cd05008">
    <property type="entry name" value="SIS_GlmS_GlmD_1"/>
    <property type="match status" value="1"/>
</dbReference>
<dbReference type="InterPro" id="IPR046348">
    <property type="entry name" value="SIS_dom_sf"/>
</dbReference>
<comment type="caution">
    <text evidence="3">The sequence shown here is derived from an EMBL/GenBank/DDBJ whole genome shotgun (WGS) entry which is preliminary data.</text>
</comment>
<keyword evidence="1" id="KW-0677">Repeat</keyword>
<dbReference type="PROSITE" id="PS51464">
    <property type="entry name" value="SIS"/>
    <property type="match status" value="1"/>
</dbReference>
<dbReference type="PANTHER" id="PTHR10937">
    <property type="entry name" value="GLUCOSAMINE--FRUCTOSE-6-PHOSPHATE AMINOTRANSFERASE, ISOMERIZING"/>
    <property type="match status" value="1"/>
</dbReference>
<dbReference type="Gene3D" id="3.40.50.10490">
    <property type="entry name" value="Glucose-6-phosphate isomerase like protein, domain 1"/>
    <property type="match status" value="2"/>
</dbReference>
<protein>
    <submittedName>
        <fullName evidence="3">SIS domain-containing protein</fullName>
    </submittedName>
</protein>
<dbReference type="RefSeq" id="WP_344801991.1">
    <property type="nucleotide sequence ID" value="NZ_BAABAB010000006.1"/>
</dbReference>
<evidence type="ECO:0000259" key="2">
    <source>
        <dbReference type="PROSITE" id="PS51464"/>
    </source>
</evidence>
<dbReference type="Proteomes" id="UP001501490">
    <property type="component" value="Unassembled WGS sequence"/>
</dbReference>
<evidence type="ECO:0000256" key="1">
    <source>
        <dbReference type="ARBA" id="ARBA00022737"/>
    </source>
</evidence>
<proteinExistence type="predicted"/>
<dbReference type="Pfam" id="PF01380">
    <property type="entry name" value="SIS"/>
    <property type="match status" value="1"/>
</dbReference>
<accession>A0ABP6ZI25</accession>
<gene>
    <name evidence="3" type="ORF">GCM10022236_10010</name>
</gene>
<dbReference type="InterPro" id="IPR001347">
    <property type="entry name" value="SIS_dom"/>
</dbReference>
<dbReference type="SUPFAM" id="SSF53697">
    <property type="entry name" value="SIS domain"/>
    <property type="match status" value="1"/>
</dbReference>
<name>A0ABP6ZI25_9ACTN</name>
<dbReference type="InterPro" id="IPR035466">
    <property type="entry name" value="GlmS/AgaS_SIS"/>
</dbReference>